<proteinExistence type="predicted"/>
<dbReference type="RefSeq" id="WP_005862701.1">
    <property type="nucleotide sequence ID" value="NZ_AAYA01000016.1"/>
</dbReference>
<dbReference type="Proteomes" id="UP000005713">
    <property type="component" value="Unassembled WGS sequence"/>
</dbReference>
<reference evidence="1 2" key="1">
    <citation type="submission" date="2006-06" db="EMBL/GenBank/DDBJ databases">
        <authorList>
            <person name="Moran M.A."/>
            <person name="Ferriera S."/>
            <person name="Johnson J."/>
            <person name="Kravitz S."/>
            <person name="Beeson K."/>
            <person name="Sutton G."/>
            <person name="Rogers Y.-H."/>
            <person name="Friedman R."/>
            <person name="Frazier M."/>
            <person name="Venter J.C."/>
        </authorList>
    </citation>
    <scope>NUCLEOTIDE SEQUENCE [LARGE SCALE GENOMIC DNA]</scope>
    <source>
        <strain evidence="1 2">E-37</strain>
    </source>
</reference>
<gene>
    <name evidence="1" type="ORF">SSE37_18115</name>
</gene>
<dbReference type="eggNOG" id="ENOG5032X1T">
    <property type="taxonomic scope" value="Bacteria"/>
</dbReference>
<evidence type="ECO:0000313" key="2">
    <source>
        <dbReference type="Proteomes" id="UP000005713"/>
    </source>
</evidence>
<dbReference type="AlphaFoldDB" id="A3K8Z6"/>
<organism evidence="1 2">
    <name type="scientific">Sagittula stellata (strain ATCC 700073 / DSM 11524 / E-37)</name>
    <dbReference type="NCBI Taxonomy" id="388399"/>
    <lineage>
        <taxon>Bacteria</taxon>
        <taxon>Pseudomonadati</taxon>
        <taxon>Pseudomonadota</taxon>
        <taxon>Alphaproteobacteria</taxon>
        <taxon>Rhodobacterales</taxon>
        <taxon>Roseobacteraceae</taxon>
        <taxon>Sagittula</taxon>
    </lineage>
</organism>
<comment type="caution">
    <text evidence="1">The sequence shown here is derived from an EMBL/GenBank/DDBJ whole genome shotgun (WGS) entry which is preliminary data.</text>
</comment>
<accession>A3K8Z6</accession>
<keyword evidence="2" id="KW-1185">Reference proteome</keyword>
<dbReference type="EMBL" id="AAYA01000016">
    <property type="protein sequence ID" value="EBA06379.1"/>
    <property type="molecule type" value="Genomic_DNA"/>
</dbReference>
<protein>
    <submittedName>
        <fullName evidence="1">Uncharacterized protein</fullName>
    </submittedName>
</protein>
<sequence length="127" mass="14180">MPKRISPERFDLLVDDGDVVVDLPAWFAAAHTGDGAPWLPAAQADELARYGLKRGEGVALMEAAARMFREPPSDIGWEILGNDRDGYNWTDHRDPKLAYRVFLAKLKKARMDGVTLLYKLWLEPGGA</sequence>
<evidence type="ECO:0000313" key="1">
    <source>
        <dbReference type="EMBL" id="EBA06379.1"/>
    </source>
</evidence>
<name>A3K8Z6_SAGS3</name>